<name>A0ACC2V8Y2_9TREE</name>
<keyword evidence="2" id="KW-1185">Reference proteome</keyword>
<gene>
    <name evidence="1" type="ORF">QFC20_006617</name>
</gene>
<dbReference type="EMBL" id="JASBWS010000122">
    <property type="protein sequence ID" value="KAJ9095570.1"/>
    <property type="molecule type" value="Genomic_DNA"/>
</dbReference>
<protein>
    <submittedName>
        <fullName evidence="1">Uncharacterized protein</fullName>
    </submittedName>
</protein>
<comment type="caution">
    <text evidence="1">The sequence shown here is derived from an EMBL/GenBank/DDBJ whole genome shotgun (WGS) entry which is preliminary data.</text>
</comment>
<accession>A0ACC2V8Y2</accession>
<evidence type="ECO:0000313" key="2">
    <source>
        <dbReference type="Proteomes" id="UP001230649"/>
    </source>
</evidence>
<organism evidence="1 2">
    <name type="scientific">Naganishia adeliensis</name>
    <dbReference type="NCBI Taxonomy" id="92952"/>
    <lineage>
        <taxon>Eukaryota</taxon>
        <taxon>Fungi</taxon>
        <taxon>Dikarya</taxon>
        <taxon>Basidiomycota</taxon>
        <taxon>Agaricomycotina</taxon>
        <taxon>Tremellomycetes</taxon>
        <taxon>Filobasidiales</taxon>
        <taxon>Filobasidiaceae</taxon>
        <taxon>Naganishia</taxon>
    </lineage>
</organism>
<evidence type="ECO:0000313" key="1">
    <source>
        <dbReference type="EMBL" id="KAJ9095570.1"/>
    </source>
</evidence>
<dbReference type="Proteomes" id="UP001230649">
    <property type="component" value="Unassembled WGS sequence"/>
</dbReference>
<sequence>MRILIPRTTPSLLRPATHVRSRRWVSTAVQAATVQPPPPTTATEGIRPTAANVPSKLVQRLEGVYEILEGDVGGEEVWSERVRFAIGDLQNDRKLRLGVYSDTPAGLSSAAGNVVTSLLLDPFSEDEPTTRAIQSRHAEVHAGGEFVIRYSEGMKRDIDALGVESPWLRDAQVDIVEVTSTSPQSALSTLLSTDATLLVLDPIRLLTPTLQTLIRELEGKPNVQLIIDGPLPGHSSDLTSARQSALDRLQTQWTVIFRHQPHPAVPHVVWLDSERGIDAIHALQRTITSSPAAGTGKDIITTTTFSDFQAGYLASNLGNVSQSLLGQLRALHTQQRETRLRTAEHTLRRGEAYIHGTLGTLVDEARRVGIEADELRSLAACEASEISRASAASGKVVREELRDAREGVEGVLRAWNGWRFAWGVEGVGEGVGRVVDERWGHALGYQLAYECGRLEQIHHRISAKTDKLLKSHAPIHGATAPFYSPLLMNQLSQLELDAPFLSASASWTACVPLELISAPSATGLGLLGAVGSLRWAVGRWAKAQRKFWADWERVERGLEDDLTRELVGVVERRVVRKAVVAAEGLEALARRRAERVDEVEERLKRVTGGEP</sequence>
<reference evidence="1" key="1">
    <citation type="submission" date="2023-04" db="EMBL/GenBank/DDBJ databases">
        <title>Draft Genome sequencing of Naganishia species isolated from polar environments using Oxford Nanopore Technology.</title>
        <authorList>
            <person name="Leo P."/>
            <person name="Venkateswaran K."/>
        </authorList>
    </citation>
    <scope>NUCLEOTIDE SEQUENCE</scope>
    <source>
        <strain evidence="1">MNA-CCFEE 5262</strain>
    </source>
</reference>
<proteinExistence type="predicted"/>